<keyword evidence="3" id="KW-1185">Reference proteome</keyword>
<comment type="caution">
    <text evidence="2">The sequence shown here is derived from an EMBL/GenBank/DDBJ whole genome shotgun (WGS) entry which is preliminary data.</text>
</comment>
<evidence type="ECO:0000313" key="3">
    <source>
        <dbReference type="Proteomes" id="UP001365128"/>
    </source>
</evidence>
<keyword evidence="1" id="KW-0472">Membrane</keyword>
<sequence length="274" mass="30372">MACSPASTLSAPYVLQARKQASKQAGRARRCCSLVRPRRCRPRRRRKKKKARVRRNEAFVHPSVCCSTNTSPIYPSLLSSAHSLIKRHGCGAGWACDCDTPPTHSPTIGWLARAGSKLIRPVFSFLFLFPDRADRVVWAGCVGVGVGVGRAAAKKENSTICMHASIRVCMHVGTKAGPFRVVGGGVGWSMRCDDHWGFVRSLYESRCRRRGERSHDEMMDSGWMDGGCLLFSFVLCVLPLFPLPFLISFLFLPAGWLAEQGGEYQTTRVCHIVK</sequence>
<keyword evidence="1" id="KW-0812">Transmembrane</keyword>
<dbReference type="Proteomes" id="UP001365128">
    <property type="component" value="Unassembled WGS sequence"/>
</dbReference>
<gene>
    <name evidence="2" type="ORF">IWX46DRAFT_354729</name>
</gene>
<dbReference type="EMBL" id="JBBPDW010000051">
    <property type="protein sequence ID" value="KAK7532529.1"/>
    <property type="molecule type" value="Genomic_DNA"/>
</dbReference>
<evidence type="ECO:0000256" key="1">
    <source>
        <dbReference type="SAM" id="Phobius"/>
    </source>
</evidence>
<proteinExistence type="predicted"/>
<evidence type="ECO:0000313" key="2">
    <source>
        <dbReference type="EMBL" id="KAK7532529.1"/>
    </source>
</evidence>
<accession>A0ABR1LBB1</accession>
<protein>
    <submittedName>
        <fullName evidence="2">Uncharacterized protein</fullName>
    </submittedName>
</protein>
<keyword evidence="1" id="KW-1133">Transmembrane helix</keyword>
<name>A0ABR1LBB1_9PEZI</name>
<reference evidence="2 3" key="1">
    <citation type="submission" date="2024-04" db="EMBL/GenBank/DDBJ databases">
        <title>Phyllosticta paracitricarpa is synonymous to the EU quarantine fungus P. citricarpa based on phylogenomic analyses.</title>
        <authorList>
            <consortium name="Lawrence Berkeley National Laboratory"/>
            <person name="Van Ingen-Buijs V.A."/>
            <person name="Van Westerhoven A.C."/>
            <person name="Haridas S."/>
            <person name="Skiadas P."/>
            <person name="Martin F."/>
            <person name="Groenewald J.Z."/>
            <person name="Crous P.W."/>
            <person name="Seidl M.F."/>
        </authorList>
    </citation>
    <scope>NUCLEOTIDE SEQUENCE [LARGE SCALE GENOMIC DNA]</scope>
    <source>
        <strain evidence="2 3">CBS 122670</strain>
    </source>
</reference>
<feature type="transmembrane region" description="Helical" evidence="1">
    <location>
        <begin position="228"/>
        <end position="252"/>
    </location>
</feature>
<organism evidence="2 3">
    <name type="scientific">Phyllosticta citricarpa</name>
    <dbReference type="NCBI Taxonomy" id="55181"/>
    <lineage>
        <taxon>Eukaryota</taxon>
        <taxon>Fungi</taxon>
        <taxon>Dikarya</taxon>
        <taxon>Ascomycota</taxon>
        <taxon>Pezizomycotina</taxon>
        <taxon>Dothideomycetes</taxon>
        <taxon>Dothideomycetes incertae sedis</taxon>
        <taxon>Botryosphaeriales</taxon>
        <taxon>Phyllostictaceae</taxon>
        <taxon>Phyllosticta</taxon>
    </lineage>
</organism>